<name>N0BBS0_9HYPH</name>
<dbReference type="Proteomes" id="UP000005952">
    <property type="component" value="Chromosome"/>
</dbReference>
<sequence>MFHYRVVEDIPGPGYLIAVHHAVWHTPTGQLVDVTPLHDNPKHRPISPGGDVLFLVDTNARPIAVGLTVGPRPSRFYALDADERLVAYVRKLQEAEDEACRNLYAGGR</sequence>
<keyword evidence="2" id="KW-1185">Reference proteome</keyword>
<evidence type="ECO:0000313" key="1">
    <source>
        <dbReference type="EMBL" id="AGK59717.1"/>
    </source>
</evidence>
<dbReference type="KEGG" id="hdt:HYPDE_40243"/>
<evidence type="ECO:0000313" key="2">
    <source>
        <dbReference type="Proteomes" id="UP000005952"/>
    </source>
</evidence>
<gene>
    <name evidence="1" type="ORF">HYPDE_40243</name>
</gene>
<reference evidence="1 2" key="1">
    <citation type="journal article" date="2013" name="Genome Announc.">
        <title>Genome sequences for three denitrifying bacterial strains isolated from a uranium- and nitrate-contaminated subsurface environment.</title>
        <authorList>
            <person name="Venkatramanan R."/>
            <person name="Prakash O."/>
            <person name="Woyke T."/>
            <person name="Chain P."/>
            <person name="Goodwin L.A."/>
            <person name="Watson D."/>
            <person name="Brooks S."/>
            <person name="Kostka J.E."/>
            <person name="Green S.J."/>
        </authorList>
    </citation>
    <scope>NUCLEOTIDE SEQUENCE [LARGE SCALE GENOMIC DNA]</scope>
    <source>
        <strain evidence="1 2">1NES1</strain>
    </source>
</reference>
<dbReference type="STRING" id="670307.HYPDE_40243"/>
<organism evidence="1 2">
    <name type="scientific">Hyphomicrobium denitrificans 1NES1</name>
    <dbReference type="NCBI Taxonomy" id="670307"/>
    <lineage>
        <taxon>Bacteria</taxon>
        <taxon>Pseudomonadati</taxon>
        <taxon>Pseudomonadota</taxon>
        <taxon>Alphaproteobacteria</taxon>
        <taxon>Hyphomicrobiales</taxon>
        <taxon>Hyphomicrobiaceae</taxon>
        <taxon>Hyphomicrobium</taxon>
    </lineage>
</organism>
<dbReference type="EMBL" id="CP005587">
    <property type="protein sequence ID" value="AGK59717.1"/>
    <property type="molecule type" value="Genomic_DNA"/>
</dbReference>
<accession>N0BBS0</accession>
<dbReference type="HOGENOM" id="CLU_2193377_0_0_5"/>
<dbReference type="AlphaFoldDB" id="N0BBS0"/>
<proteinExistence type="predicted"/>
<protein>
    <submittedName>
        <fullName evidence="1">Uncharacterized protein</fullName>
    </submittedName>
</protein>